<dbReference type="EMBL" id="CAJVQA010003050">
    <property type="protein sequence ID" value="CAG8564937.1"/>
    <property type="molecule type" value="Genomic_DNA"/>
</dbReference>
<proteinExistence type="predicted"/>
<sequence>MSYRVFGCKALVVFKVSWFCHSSCILKEVLKTITSKIDKMIAEDIPILQEISNEETGDEYNEEISIIKTKQTTPYVIIDNNYEKIRYYNRESAKRLQELIGIWKIDKDAINDVNKELYHPDICSRHFNYNQNTVYSKNLKNEHSTEKSEINCHICFVCKKKKFFFSCRTSYIEHT</sequence>
<accession>A0A9N9FXR7</accession>
<evidence type="ECO:0000313" key="1">
    <source>
        <dbReference type="EMBL" id="CAG8564937.1"/>
    </source>
</evidence>
<gene>
    <name evidence="1" type="ORF">CPELLU_LOCUS5381</name>
</gene>
<protein>
    <submittedName>
        <fullName evidence="1">2281_t:CDS:1</fullName>
    </submittedName>
</protein>
<comment type="caution">
    <text evidence="1">The sequence shown here is derived from an EMBL/GenBank/DDBJ whole genome shotgun (WGS) entry which is preliminary data.</text>
</comment>
<dbReference type="AlphaFoldDB" id="A0A9N9FXR7"/>
<organism evidence="1 2">
    <name type="scientific">Cetraspora pellucida</name>
    <dbReference type="NCBI Taxonomy" id="1433469"/>
    <lineage>
        <taxon>Eukaryota</taxon>
        <taxon>Fungi</taxon>
        <taxon>Fungi incertae sedis</taxon>
        <taxon>Mucoromycota</taxon>
        <taxon>Glomeromycotina</taxon>
        <taxon>Glomeromycetes</taxon>
        <taxon>Diversisporales</taxon>
        <taxon>Gigasporaceae</taxon>
        <taxon>Cetraspora</taxon>
    </lineage>
</organism>
<name>A0A9N9FXR7_9GLOM</name>
<evidence type="ECO:0000313" key="2">
    <source>
        <dbReference type="Proteomes" id="UP000789759"/>
    </source>
</evidence>
<reference evidence="1" key="1">
    <citation type="submission" date="2021-06" db="EMBL/GenBank/DDBJ databases">
        <authorList>
            <person name="Kallberg Y."/>
            <person name="Tangrot J."/>
            <person name="Rosling A."/>
        </authorList>
    </citation>
    <scope>NUCLEOTIDE SEQUENCE</scope>
    <source>
        <strain evidence="1">FL966</strain>
    </source>
</reference>
<dbReference type="Proteomes" id="UP000789759">
    <property type="component" value="Unassembled WGS sequence"/>
</dbReference>
<dbReference type="OrthoDB" id="2449586at2759"/>
<keyword evidence="2" id="KW-1185">Reference proteome</keyword>